<dbReference type="Gene3D" id="3.20.80.10">
    <property type="entry name" value="Regulatory factor, effector binding domain"/>
    <property type="match status" value="1"/>
</dbReference>
<dbReference type="Pfam" id="PF13411">
    <property type="entry name" value="MerR_1"/>
    <property type="match status" value="1"/>
</dbReference>
<keyword evidence="4" id="KW-1185">Reference proteome</keyword>
<organism evidence="3 4">
    <name type="scientific">Flavimobilis rhizosphaerae</name>
    <dbReference type="NCBI Taxonomy" id="2775421"/>
    <lineage>
        <taxon>Bacteria</taxon>
        <taxon>Bacillati</taxon>
        <taxon>Actinomycetota</taxon>
        <taxon>Actinomycetes</taxon>
        <taxon>Micrococcales</taxon>
        <taxon>Jonesiaceae</taxon>
        <taxon>Flavimobilis</taxon>
    </lineage>
</organism>
<dbReference type="InterPro" id="IPR011256">
    <property type="entry name" value="Reg_factor_effector_dom_sf"/>
</dbReference>
<proteinExistence type="predicted"/>
<dbReference type="Gene3D" id="1.10.1660.10">
    <property type="match status" value="1"/>
</dbReference>
<keyword evidence="1" id="KW-0238">DNA-binding</keyword>
<dbReference type="PANTHER" id="PTHR30204">
    <property type="entry name" value="REDOX-CYCLING DRUG-SENSING TRANSCRIPTIONAL ACTIVATOR SOXR"/>
    <property type="match status" value="1"/>
</dbReference>
<sequence length="269" mass="27962">MTTTLTVGTLARTLGVSEKAVRLWTDRGLLDATRTGEGAPRAYGPEQVVRGRTITLLRALDVSLADVATVLDSADPVAEFDELWGAVRASLEGRLAAAGYVRSVLAGQPALDVPHEVRDVPARLLLTLGGSATLGELAGLIPALTNRLFVALTETGATLAGVPSVQYHERATEHSAARLTVRVPVAAPCAPPPGMALVAEEAGREIVVVLDQDRAADQSFIVAVHDHVALAAGDGSLAVVGDNRESYLPTWGRGLGGPVLEISAPVVPR</sequence>
<accession>A0ABR9DQ90</accession>
<protein>
    <submittedName>
        <fullName evidence="3">MerR family transcriptional regulator</fullName>
    </submittedName>
</protein>
<dbReference type="Proteomes" id="UP000642107">
    <property type="component" value="Unassembled WGS sequence"/>
</dbReference>
<reference evidence="3 4" key="1">
    <citation type="submission" date="2020-09" db="EMBL/GenBank/DDBJ databases">
        <title>Flavimobilis rhizosphaerae sp. nov., isolated from rhizosphere soil of Spartina alterniflora.</title>
        <authorList>
            <person name="Hanqin C."/>
        </authorList>
    </citation>
    <scope>NUCLEOTIDE SEQUENCE [LARGE SCALE GENOMIC DNA]</scope>
    <source>
        <strain evidence="3 4">GY 10621</strain>
    </source>
</reference>
<dbReference type="PROSITE" id="PS50937">
    <property type="entry name" value="HTH_MERR_2"/>
    <property type="match status" value="1"/>
</dbReference>
<dbReference type="SUPFAM" id="SSF46955">
    <property type="entry name" value="Putative DNA-binding domain"/>
    <property type="match status" value="1"/>
</dbReference>
<feature type="domain" description="HTH merR-type" evidence="2">
    <location>
        <begin position="4"/>
        <end position="73"/>
    </location>
</feature>
<dbReference type="InterPro" id="IPR000551">
    <property type="entry name" value="MerR-type_HTH_dom"/>
</dbReference>
<dbReference type="InterPro" id="IPR047057">
    <property type="entry name" value="MerR_fam"/>
</dbReference>
<dbReference type="InterPro" id="IPR009061">
    <property type="entry name" value="DNA-bd_dom_put_sf"/>
</dbReference>
<dbReference type="EMBL" id="JACZDF010000003">
    <property type="protein sequence ID" value="MBD9699303.1"/>
    <property type="molecule type" value="Genomic_DNA"/>
</dbReference>
<gene>
    <name evidence="3" type="ORF">IGS67_07335</name>
</gene>
<dbReference type="SMART" id="SM00422">
    <property type="entry name" value="HTH_MERR"/>
    <property type="match status" value="1"/>
</dbReference>
<evidence type="ECO:0000313" key="4">
    <source>
        <dbReference type="Proteomes" id="UP000642107"/>
    </source>
</evidence>
<dbReference type="RefSeq" id="WP_192279246.1">
    <property type="nucleotide sequence ID" value="NZ_JACZDF010000003.1"/>
</dbReference>
<dbReference type="CDD" id="cd00592">
    <property type="entry name" value="HTH_MerR-like"/>
    <property type="match status" value="1"/>
</dbReference>
<name>A0ABR9DQ90_9MICO</name>
<evidence type="ECO:0000259" key="2">
    <source>
        <dbReference type="PROSITE" id="PS50937"/>
    </source>
</evidence>
<evidence type="ECO:0000313" key="3">
    <source>
        <dbReference type="EMBL" id="MBD9699303.1"/>
    </source>
</evidence>
<comment type="caution">
    <text evidence="3">The sequence shown here is derived from an EMBL/GenBank/DDBJ whole genome shotgun (WGS) entry which is preliminary data.</text>
</comment>
<evidence type="ECO:0000256" key="1">
    <source>
        <dbReference type="ARBA" id="ARBA00023125"/>
    </source>
</evidence>
<dbReference type="PANTHER" id="PTHR30204:SF93">
    <property type="entry name" value="HTH MERR-TYPE DOMAIN-CONTAINING PROTEIN"/>
    <property type="match status" value="1"/>
</dbReference>